<dbReference type="AlphaFoldDB" id="A0A6J7D2C3"/>
<dbReference type="Pfam" id="PF13692">
    <property type="entry name" value="Glyco_trans_1_4"/>
    <property type="match status" value="1"/>
</dbReference>
<gene>
    <name evidence="2" type="ORF">UFOPK3342_00541</name>
</gene>
<dbReference type="InterPro" id="IPR001173">
    <property type="entry name" value="Glyco_trans_2-like"/>
</dbReference>
<dbReference type="Pfam" id="PF00535">
    <property type="entry name" value="Glycos_transf_2"/>
    <property type="match status" value="1"/>
</dbReference>
<dbReference type="PANTHER" id="PTHR43179">
    <property type="entry name" value="RHAMNOSYLTRANSFERASE WBBL"/>
    <property type="match status" value="1"/>
</dbReference>
<name>A0A6J7D2C3_9ZZZZ</name>
<dbReference type="SUPFAM" id="SSF53756">
    <property type="entry name" value="UDP-Glycosyltransferase/glycogen phosphorylase"/>
    <property type="match status" value="1"/>
</dbReference>
<dbReference type="InterPro" id="IPR029044">
    <property type="entry name" value="Nucleotide-diphossugar_trans"/>
</dbReference>
<organism evidence="2">
    <name type="scientific">freshwater metagenome</name>
    <dbReference type="NCBI Taxonomy" id="449393"/>
    <lineage>
        <taxon>unclassified sequences</taxon>
        <taxon>metagenomes</taxon>
        <taxon>ecological metagenomes</taxon>
    </lineage>
</organism>
<dbReference type="Gene3D" id="3.90.550.10">
    <property type="entry name" value="Spore Coat Polysaccharide Biosynthesis Protein SpsA, Chain A"/>
    <property type="match status" value="1"/>
</dbReference>
<accession>A0A6J7D2C3</accession>
<reference evidence="2" key="1">
    <citation type="submission" date="2020-05" db="EMBL/GenBank/DDBJ databases">
        <authorList>
            <person name="Chiriac C."/>
            <person name="Salcher M."/>
            <person name="Ghai R."/>
            <person name="Kavagutti S V."/>
        </authorList>
    </citation>
    <scope>NUCLEOTIDE SEQUENCE</scope>
</reference>
<sequence>MKYHLQSMSLILSLTLGAELTFVVIEPNPCSPDDFLEIALLKNKYLRFRTLPATHKPQSQSKVSMLFVGVTKKFIRKISKSFKHGSSRREKARRIIELLPKAYRRLILSSLVPNETLREYQTIYSLDIGFGVPTTGTPLITIVIPVYNQWWVTYRCLRAIQRSTNVTPFEVIVVDDGSSDETSQALSNIRGIKVVRNLSNRGYLESTNLGASHAAQSSEFIALLNNDTEPVGNWLDELVSIFQKHNDVAIVGSTLFYPDGRLQESGSQIFKTGNGYNIGKGFWQRDGMFTSLREVDYCSAASILVGRAFWNKVGGFDERYKPAYYEDTDLAMSAWSIGMKVYISPKSWVIHHEGVSHGTSLTDGIKKHQVVNREKFVAKWSEALENHWDDSGYPRIEYSRNSKGIVVLCDRQLPHAGRDSGSQRTIRLAERLLAKGFHVVLTAVDTSTSQVQLEQLRDMGIEVQIDFKELLESLRLRQDRLCYFWMIREEIYDFYRDSFTQINRTARVVGDLLDLRFEDASRTNIAKRHLEISKVADVTVLVSPAEAAQLELVSQAKIHDLWYDFEVHKTDYAATQRSGILFVGGFRHIPNISGVYWFAKSVLPELKKLSFSEEINIIGGGLSPDQITELGKLGLNMLGFQPELSEHYDSAKVVIVPLIDGAGLKGKLAEALSYGVPTVTTSIGAEGFKPTNNGQFPFVVSDDPLEFAQNVVRICAELEVGKAISANSQEYVKSHLSEDAFDKKMMEILSQSSLNKLLGA</sequence>
<dbReference type="PANTHER" id="PTHR43179:SF7">
    <property type="entry name" value="RHAMNOSYLTRANSFERASE WBBL"/>
    <property type="match status" value="1"/>
</dbReference>
<dbReference type="SUPFAM" id="SSF53448">
    <property type="entry name" value="Nucleotide-diphospho-sugar transferases"/>
    <property type="match status" value="1"/>
</dbReference>
<dbReference type="Gene3D" id="3.40.50.2000">
    <property type="entry name" value="Glycogen Phosphorylase B"/>
    <property type="match status" value="1"/>
</dbReference>
<dbReference type="EMBL" id="CAFBLH010000012">
    <property type="protein sequence ID" value="CAB4863074.1"/>
    <property type="molecule type" value="Genomic_DNA"/>
</dbReference>
<evidence type="ECO:0000313" key="2">
    <source>
        <dbReference type="EMBL" id="CAB4863074.1"/>
    </source>
</evidence>
<evidence type="ECO:0000259" key="1">
    <source>
        <dbReference type="Pfam" id="PF00535"/>
    </source>
</evidence>
<proteinExistence type="predicted"/>
<protein>
    <submittedName>
        <fullName evidence="2">Unannotated protein</fullName>
    </submittedName>
</protein>
<feature type="domain" description="Glycosyltransferase 2-like" evidence="1">
    <location>
        <begin position="141"/>
        <end position="278"/>
    </location>
</feature>
<dbReference type="CDD" id="cd04186">
    <property type="entry name" value="GT_2_like_c"/>
    <property type="match status" value="1"/>
</dbReference>